<dbReference type="AlphaFoldDB" id="A0A151Z2G4"/>
<dbReference type="PANTHER" id="PTHR43383:SF2">
    <property type="entry name" value="AMIDOHYDROLASE 2 FAMILY PROTEIN"/>
    <property type="match status" value="1"/>
</dbReference>
<dbReference type="Pfam" id="PF04909">
    <property type="entry name" value="Amidohydro_2"/>
    <property type="match status" value="1"/>
</dbReference>
<dbReference type="InterPro" id="IPR006680">
    <property type="entry name" value="Amidohydro-rel"/>
</dbReference>
<dbReference type="STRING" id="361077.A0A151Z2G4"/>
<dbReference type="EMBL" id="LODT01000053">
    <property type="protein sequence ID" value="KYQ88156.1"/>
    <property type="molecule type" value="Genomic_DNA"/>
</dbReference>
<dbReference type="PANTHER" id="PTHR43383">
    <property type="entry name" value="NODULIN 6"/>
    <property type="match status" value="1"/>
</dbReference>
<dbReference type="Gene3D" id="3.20.20.140">
    <property type="entry name" value="Metal-dependent hydrolases"/>
    <property type="match status" value="1"/>
</dbReference>
<comment type="caution">
    <text evidence="2">The sequence shown here is derived from an EMBL/GenBank/DDBJ whole genome shotgun (WGS) entry which is preliminary data.</text>
</comment>
<reference evidence="2 3" key="1">
    <citation type="submission" date="2015-12" db="EMBL/GenBank/DDBJ databases">
        <title>Dictyostelia acquired genes for synthesis and detection of signals that induce cell-type specialization by lateral gene transfer from prokaryotes.</title>
        <authorList>
            <person name="Gloeckner G."/>
            <person name="Schaap P."/>
        </authorList>
    </citation>
    <scope>NUCLEOTIDE SEQUENCE [LARGE SCALE GENOMIC DNA]</scope>
    <source>
        <strain evidence="2 3">TK</strain>
    </source>
</reference>
<protein>
    <submittedName>
        <fullName evidence="2">Amidohydrolase 2 family protein</fullName>
    </submittedName>
</protein>
<accession>A0A151Z2G4</accession>
<evidence type="ECO:0000313" key="3">
    <source>
        <dbReference type="Proteomes" id="UP000076078"/>
    </source>
</evidence>
<dbReference type="SUPFAM" id="SSF51556">
    <property type="entry name" value="Metallo-dependent hydrolases"/>
    <property type="match status" value="1"/>
</dbReference>
<dbReference type="GO" id="GO:0016787">
    <property type="term" value="F:hydrolase activity"/>
    <property type="evidence" value="ECO:0007669"/>
    <property type="project" value="UniProtKB-KW"/>
</dbReference>
<proteinExistence type="predicted"/>
<keyword evidence="2" id="KW-0378">Hydrolase</keyword>
<dbReference type="OMA" id="WVYPNVY"/>
<name>A0A151Z2G4_TIELA</name>
<dbReference type="InterPro" id="IPR032466">
    <property type="entry name" value="Metal_Hydrolase"/>
</dbReference>
<feature type="domain" description="Amidohydrolase-related" evidence="1">
    <location>
        <begin position="253"/>
        <end position="402"/>
    </location>
</feature>
<sequence>MNQIDDNELLKQYIEDLDIIDHHCHNLLDEPKCFKYPFVSFFTEGDLNTEKFIQQSKSTLIYHRSIKEICQLYGCKNPDEIEKFRETEGLEQLTYRCFKEAKLETIILDYSFKIYHDNLSIPMKDNKWHSKFSKVYKILRLETVLEDSLVEAKSRDMTFQMWLDYARTLVDPTQFQMDSDGIPTIGYKSIVAYRSGLSIKEYSTEQVATEFDRVLREDLPKSSSIHYRVTSEILIHFFIHFTMEISSRLDKPLPLQIHTGYGDPDLSLEKCNPLLLKPFIIKFPKVPIVLLHCSYPFCREAGFLCWVYSNVYIDIGLAIPFLSVEGMKNSFSALIELCPIDKIFYSSDAHHIPETYYLSSKWARYVVHHVLAKSIKSNEITLEEAKKFAEKIFRNNCLDIYNI</sequence>
<dbReference type="InParanoid" id="A0A151Z2G4"/>
<dbReference type="Proteomes" id="UP000076078">
    <property type="component" value="Unassembled WGS sequence"/>
</dbReference>
<gene>
    <name evidence="2" type="ORF">DLAC_11407</name>
</gene>
<evidence type="ECO:0000313" key="2">
    <source>
        <dbReference type="EMBL" id="KYQ88156.1"/>
    </source>
</evidence>
<organism evidence="2 3">
    <name type="scientific">Tieghemostelium lacteum</name>
    <name type="common">Slime mold</name>
    <name type="synonym">Dictyostelium lacteum</name>
    <dbReference type="NCBI Taxonomy" id="361077"/>
    <lineage>
        <taxon>Eukaryota</taxon>
        <taxon>Amoebozoa</taxon>
        <taxon>Evosea</taxon>
        <taxon>Eumycetozoa</taxon>
        <taxon>Dictyostelia</taxon>
        <taxon>Dictyosteliales</taxon>
        <taxon>Raperosteliaceae</taxon>
        <taxon>Tieghemostelium</taxon>
    </lineage>
</organism>
<keyword evidence="3" id="KW-1185">Reference proteome</keyword>
<dbReference type="OrthoDB" id="77835at2759"/>
<evidence type="ECO:0000259" key="1">
    <source>
        <dbReference type="Pfam" id="PF04909"/>
    </source>
</evidence>